<evidence type="ECO:0000313" key="11">
    <source>
        <dbReference type="EMBL" id="TYZ20951.1"/>
    </source>
</evidence>
<dbReference type="Pfam" id="PF01339">
    <property type="entry name" value="CheB_methylest"/>
    <property type="match status" value="1"/>
</dbReference>
<sequence length="407" mass="42863">MQGLRLLLIENSIYFQDTCAQELLTRLPAGSLVEKTADPVDAKTKIQLFQPAVIVMNFAMSVITMDGNPLLPVFASQYPQIPVITYGLMDTSKKTAMNSGAYAYLKKPGPEQSLDGFYDELVRLAAAAAASVTSTPQTNVGPGAMVTKEVWTAAMPKKGWLPLAPSAQPAQTAPPAPMAPAAPTPEIPPAKPAQPMQPASAVQEPAEKPAVILPAASKKEIQLIAIGSSTGGTEALSSILTRLRPPLPGIVIVQHIPPMFSRLLAQRLNDECVLTVKEGATGDIVRPGHVYIAPGNKHMTVHRCGGQIMLDCTPGEPVHSCCPSVDVLFDSVAQEIGAGALGVILTGMGKDGAEGLLHMRQKGSPTLGQDQQSSIVYGMPKAAFDCGAVEHQVSLTDMPRAITLSAR</sequence>
<keyword evidence="12" id="KW-1185">Reference proteome</keyword>
<dbReference type="PANTHER" id="PTHR42872:SF6">
    <property type="entry name" value="PROTEIN-GLUTAMATE METHYLESTERASE_PROTEIN-GLUTAMINE GLUTAMINASE"/>
    <property type="match status" value="1"/>
</dbReference>
<name>A0A5D6VXW7_9FIRM</name>
<dbReference type="AlphaFoldDB" id="A0A5D6VXW7"/>
<comment type="caution">
    <text evidence="7">Lacks conserved residue(s) required for the propagation of feature annotation.</text>
</comment>
<evidence type="ECO:0000256" key="7">
    <source>
        <dbReference type="PROSITE-ProRule" id="PRU00169"/>
    </source>
</evidence>
<keyword evidence="3 6" id="KW-0378">Hydrolase</keyword>
<dbReference type="OrthoDB" id="9793421at2"/>
<feature type="domain" description="Response regulatory" evidence="9">
    <location>
        <begin position="5"/>
        <end position="122"/>
    </location>
</feature>
<dbReference type="InterPro" id="IPR001789">
    <property type="entry name" value="Sig_transdc_resp-reg_receiver"/>
</dbReference>
<dbReference type="EC" id="3.1.1.61" evidence="4"/>
<gene>
    <name evidence="11" type="ORF">FZ040_11085</name>
</gene>
<evidence type="ECO:0000256" key="4">
    <source>
        <dbReference type="ARBA" id="ARBA00039140"/>
    </source>
</evidence>
<dbReference type="GO" id="GO:0000156">
    <property type="term" value="F:phosphorelay response regulator activity"/>
    <property type="evidence" value="ECO:0007669"/>
    <property type="project" value="InterPro"/>
</dbReference>
<dbReference type="PROSITE" id="PS50122">
    <property type="entry name" value="CHEB"/>
    <property type="match status" value="1"/>
</dbReference>
<dbReference type="Gene3D" id="3.40.50.180">
    <property type="entry name" value="Methylesterase CheB, C-terminal domain"/>
    <property type="match status" value="1"/>
</dbReference>
<dbReference type="SUPFAM" id="SSF52172">
    <property type="entry name" value="CheY-like"/>
    <property type="match status" value="1"/>
</dbReference>
<dbReference type="GO" id="GO:0008984">
    <property type="term" value="F:protein-glutamate methylesterase activity"/>
    <property type="evidence" value="ECO:0007669"/>
    <property type="project" value="UniProtKB-EC"/>
</dbReference>
<dbReference type="SUPFAM" id="SSF52738">
    <property type="entry name" value="Methylesterase CheB, C-terminal domain"/>
    <property type="match status" value="1"/>
</dbReference>
<evidence type="ECO:0000256" key="6">
    <source>
        <dbReference type="PROSITE-ProRule" id="PRU00050"/>
    </source>
</evidence>
<feature type="region of interest" description="Disordered" evidence="8">
    <location>
        <begin position="162"/>
        <end position="205"/>
    </location>
</feature>
<evidence type="ECO:0000256" key="3">
    <source>
        <dbReference type="ARBA" id="ARBA00022801"/>
    </source>
</evidence>
<feature type="compositionally biased region" description="Pro residues" evidence="8">
    <location>
        <begin position="172"/>
        <end position="192"/>
    </location>
</feature>
<keyword evidence="2 6" id="KW-0145">Chemotaxis</keyword>
<dbReference type="RefSeq" id="WP_149172039.1">
    <property type="nucleotide sequence ID" value="NZ_VTOY01000011.1"/>
</dbReference>
<evidence type="ECO:0000313" key="12">
    <source>
        <dbReference type="Proteomes" id="UP000323646"/>
    </source>
</evidence>
<evidence type="ECO:0000256" key="2">
    <source>
        <dbReference type="ARBA" id="ARBA00022500"/>
    </source>
</evidence>
<keyword evidence="1" id="KW-0963">Cytoplasm</keyword>
<protein>
    <recommendedName>
        <fullName evidence="4">protein-glutamate methylesterase</fullName>
        <ecNumber evidence="4">3.1.1.61</ecNumber>
    </recommendedName>
</protein>
<dbReference type="PIRSF" id="PIRSF000876">
    <property type="entry name" value="RR_chemtxs_CheB"/>
    <property type="match status" value="1"/>
</dbReference>
<dbReference type="Gene3D" id="3.40.50.2300">
    <property type="match status" value="1"/>
</dbReference>
<reference evidence="11 12" key="1">
    <citation type="submission" date="2019-08" db="EMBL/GenBank/DDBJ databases">
        <title>Selenomonas sp. mPRGC5 and Selenomonas sp. mPRGC8 isolated from ruminal fluid of dairy goat (Capra hircus).</title>
        <authorList>
            <person name="Poothong S."/>
            <person name="Nuengjamnong C."/>
            <person name="Tanasupawat S."/>
        </authorList>
    </citation>
    <scope>NUCLEOTIDE SEQUENCE [LARGE SCALE GENOMIC DNA]</scope>
    <source>
        <strain evidence="12">mPRGC5</strain>
    </source>
</reference>
<evidence type="ECO:0000259" key="9">
    <source>
        <dbReference type="PROSITE" id="PS50110"/>
    </source>
</evidence>
<organism evidence="11 12">
    <name type="scientific">Selenomonas ruminis</name>
    <dbReference type="NCBI Taxonomy" id="2593411"/>
    <lineage>
        <taxon>Bacteria</taxon>
        <taxon>Bacillati</taxon>
        <taxon>Bacillota</taxon>
        <taxon>Negativicutes</taxon>
        <taxon>Selenomonadales</taxon>
        <taxon>Selenomonadaceae</taxon>
        <taxon>Selenomonas</taxon>
    </lineage>
</organism>
<accession>A0A5D6VXW7</accession>
<proteinExistence type="predicted"/>
<feature type="compositionally biased region" description="Low complexity" evidence="8">
    <location>
        <begin position="162"/>
        <end position="171"/>
    </location>
</feature>
<dbReference type="EMBL" id="VTOY01000011">
    <property type="protein sequence ID" value="TYZ20951.1"/>
    <property type="molecule type" value="Genomic_DNA"/>
</dbReference>
<feature type="active site" evidence="6">
    <location>
        <position position="255"/>
    </location>
</feature>
<dbReference type="PROSITE" id="PS50110">
    <property type="entry name" value="RESPONSE_REGULATORY"/>
    <property type="match status" value="1"/>
</dbReference>
<comment type="catalytic activity">
    <reaction evidence="5">
        <text>[protein]-L-glutamate 5-O-methyl ester + H2O = L-glutamyl-[protein] + methanol + H(+)</text>
        <dbReference type="Rhea" id="RHEA:23236"/>
        <dbReference type="Rhea" id="RHEA-COMP:10208"/>
        <dbReference type="Rhea" id="RHEA-COMP:10311"/>
        <dbReference type="ChEBI" id="CHEBI:15377"/>
        <dbReference type="ChEBI" id="CHEBI:15378"/>
        <dbReference type="ChEBI" id="CHEBI:17790"/>
        <dbReference type="ChEBI" id="CHEBI:29973"/>
        <dbReference type="ChEBI" id="CHEBI:82795"/>
        <dbReference type="EC" id="3.1.1.61"/>
    </reaction>
</comment>
<dbReference type="CDD" id="cd00156">
    <property type="entry name" value="REC"/>
    <property type="match status" value="1"/>
</dbReference>
<feature type="active site" evidence="6">
    <location>
        <position position="229"/>
    </location>
</feature>
<dbReference type="CDD" id="cd16432">
    <property type="entry name" value="CheB_Rec"/>
    <property type="match status" value="1"/>
</dbReference>
<dbReference type="PANTHER" id="PTHR42872">
    <property type="entry name" value="PROTEIN-GLUTAMATE METHYLESTERASE/PROTEIN-GLUTAMINE GLUTAMINASE"/>
    <property type="match status" value="1"/>
</dbReference>
<feature type="active site" evidence="6">
    <location>
        <position position="351"/>
    </location>
</feature>
<evidence type="ECO:0000256" key="8">
    <source>
        <dbReference type="SAM" id="MobiDB-lite"/>
    </source>
</evidence>
<evidence type="ECO:0000256" key="1">
    <source>
        <dbReference type="ARBA" id="ARBA00022490"/>
    </source>
</evidence>
<comment type="caution">
    <text evidence="11">The sequence shown here is derived from an EMBL/GenBank/DDBJ whole genome shotgun (WGS) entry which is preliminary data.</text>
</comment>
<feature type="domain" description="CheB-type methylesterase" evidence="10">
    <location>
        <begin position="214"/>
        <end position="407"/>
    </location>
</feature>
<dbReference type="InterPro" id="IPR035909">
    <property type="entry name" value="CheB_C"/>
</dbReference>
<dbReference type="GO" id="GO:0005737">
    <property type="term" value="C:cytoplasm"/>
    <property type="evidence" value="ECO:0007669"/>
    <property type="project" value="InterPro"/>
</dbReference>
<dbReference type="Proteomes" id="UP000323646">
    <property type="component" value="Unassembled WGS sequence"/>
</dbReference>
<dbReference type="InterPro" id="IPR008248">
    <property type="entry name" value="CheB-like"/>
</dbReference>
<evidence type="ECO:0000259" key="10">
    <source>
        <dbReference type="PROSITE" id="PS50122"/>
    </source>
</evidence>
<dbReference type="InterPro" id="IPR011006">
    <property type="entry name" value="CheY-like_superfamily"/>
</dbReference>
<dbReference type="InterPro" id="IPR000673">
    <property type="entry name" value="Sig_transdc_resp-reg_Me-estase"/>
</dbReference>
<evidence type="ECO:0000256" key="5">
    <source>
        <dbReference type="ARBA" id="ARBA00048267"/>
    </source>
</evidence>
<dbReference type="GO" id="GO:0006935">
    <property type="term" value="P:chemotaxis"/>
    <property type="evidence" value="ECO:0007669"/>
    <property type="project" value="UniProtKB-UniRule"/>
</dbReference>